<reference evidence="2" key="1">
    <citation type="submission" date="2020-10" db="EMBL/GenBank/DDBJ databases">
        <authorList>
            <person name="Gilroy R."/>
        </authorList>
    </citation>
    <scope>NUCLEOTIDE SEQUENCE</scope>
    <source>
        <strain evidence="2">CHK165-10780</strain>
    </source>
</reference>
<proteinExistence type="predicted"/>
<organism evidence="2 3">
    <name type="scientific">Candidatus Faecenecus gallistercoris</name>
    <dbReference type="NCBI Taxonomy" id="2840793"/>
    <lineage>
        <taxon>Bacteria</taxon>
        <taxon>Bacillati</taxon>
        <taxon>Bacillota</taxon>
        <taxon>Bacillota incertae sedis</taxon>
        <taxon>Candidatus Faecenecus</taxon>
    </lineage>
</organism>
<evidence type="ECO:0000313" key="3">
    <source>
        <dbReference type="Proteomes" id="UP000886725"/>
    </source>
</evidence>
<evidence type="ECO:0000313" key="2">
    <source>
        <dbReference type="EMBL" id="HIQ64220.1"/>
    </source>
</evidence>
<keyword evidence="1" id="KW-0812">Transmembrane</keyword>
<protein>
    <submittedName>
        <fullName evidence="2">Uncharacterized protein</fullName>
    </submittedName>
</protein>
<accession>A0A9D1CJW7</accession>
<feature type="transmembrane region" description="Helical" evidence="1">
    <location>
        <begin position="176"/>
        <end position="196"/>
    </location>
</feature>
<feature type="transmembrane region" description="Helical" evidence="1">
    <location>
        <begin position="98"/>
        <end position="122"/>
    </location>
</feature>
<dbReference type="Proteomes" id="UP000886725">
    <property type="component" value="Unassembled WGS sequence"/>
</dbReference>
<feature type="transmembrane region" description="Helical" evidence="1">
    <location>
        <begin position="21"/>
        <end position="38"/>
    </location>
</feature>
<dbReference type="EMBL" id="DVFU01000016">
    <property type="protein sequence ID" value="HIQ64220.1"/>
    <property type="molecule type" value="Genomic_DNA"/>
</dbReference>
<feature type="transmembrane region" description="Helical" evidence="1">
    <location>
        <begin position="216"/>
        <end position="234"/>
    </location>
</feature>
<comment type="caution">
    <text evidence="2">The sequence shown here is derived from an EMBL/GenBank/DDBJ whole genome shotgun (WGS) entry which is preliminary data.</text>
</comment>
<reference evidence="2" key="2">
    <citation type="journal article" date="2021" name="PeerJ">
        <title>Extensive microbial diversity within the chicken gut microbiome revealed by metagenomics and culture.</title>
        <authorList>
            <person name="Gilroy R."/>
            <person name="Ravi A."/>
            <person name="Getino M."/>
            <person name="Pursley I."/>
            <person name="Horton D.L."/>
            <person name="Alikhan N.F."/>
            <person name="Baker D."/>
            <person name="Gharbi K."/>
            <person name="Hall N."/>
            <person name="Watson M."/>
            <person name="Adriaenssens E.M."/>
            <person name="Foster-Nyarko E."/>
            <person name="Jarju S."/>
            <person name="Secka A."/>
            <person name="Antonio M."/>
            <person name="Oren A."/>
            <person name="Chaudhuri R.R."/>
            <person name="La Ragione R."/>
            <person name="Hildebrand F."/>
            <person name="Pallen M.J."/>
        </authorList>
    </citation>
    <scope>NUCLEOTIDE SEQUENCE</scope>
    <source>
        <strain evidence="2">CHK165-10780</strain>
    </source>
</reference>
<keyword evidence="1" id="KW-1133">Transmembrane helix</keyword>
<gene>
    <name evidence="2" type="ORF">IAC85_00615</name>
</gene>
<feature type="transmembrane region" description="Helical" evidence="1">
    <location>
        <begin position="58"/>
        <end position="77"/>
    </location>
</feature>
<dbReference type="AlphaFoldDB" id="A0A9D1CJW7"/>
<keyword evidence="1" id="KW-0472">Membrane</keyword>
<evidence type="ECO:0000256" key="1">
    <source>
        <dbReference type="SAM" id="Phobius"/>
    </source>
</evidence>
<name>A0A9D1CJW7_9FIRM</name>
<feature type="transmembrane region" description="Helical" evidence="1">
    <location>
        <begin position="142"/>
        <end position="164"/>
    </location>
</feature>
<sequence length="243" mass="28452">MKDKVLGRCYQLRNFMETNEFRIFIFVATLVSIYGFFASSTSTLYETALVSSLIFYHFRFALLILFLLSTVTVNTIYQKNYFMMCRYRNLKEYLKEKMKSILIINIVLFILSLAILLIILNLTSVHGIEILNGLRYSITNVSFLLILVVRYLLILNILSVIQLCLFERIGQKKTMLIFIVWYVIAIYSGFRSRFSLSSYFGYYLFSSLREELICSAAYIMILLLIAFIVYRLAIRVKGSQNEL</sequence>